<dbReference type="EMBL" id="PVXQ01000007">
    <property type="protein sequence ID" value="PRR83460.1"/>
    <property type="molecule type" value="Genomic_DNA"/>
</dbReference>
<protein>
    <submittedName>
        <fullName evidence="1">Uncharacterized protein</fullName>
    </submittedName>
</protein>
<sequence>MPTITNVEIKDTDSLVVKKIKAKLNDADGQTIITLYSGDSCDIRFAEDAKGLVSSKIPSEDQLGWEAFDAAVEVTMNNGGKAKKGNAQSGAKLGSAKLMVNSVEGYIANKLHGVEEGEGAFGPSFVICAILDWAEICKNEKSFLSIEPMFLEEYKKNNKEE</sequence>
<proteinExistence type="predicted"/>
<reference evidence="1 2" key="1">
    <citation type="submission" date="2018-03" db="EMBL/GenBank/DDBJ databases">
        <title>Genome sequence of Clostridium vincentii DSM 10228.</title>
        <authorList>
            <person name="Poehlein A."/>
            <person name="Daniel R."/>
        </authorList>
    </citation>
    <scope>NUCLEOTIDE SEQUENCE [LARGE SCALE GENOMIC DNA]</scope>
    <source>
        <strain evidence="1 2">DSM 10228</strain>
    </source>
</reference>
<keyword evidence="2" id="KW-1185">Reference proteome</keyword>
<name>A0A2T0BHU1_9CLOT</name>
<dbReference type="AlphaFoldDB" id="A0A2T0BHU1"/>
<dbReference type="Proteomes" id="UP000239471">
    <property type="component" value="Unassembled WGS sequence"/>
</dbReference>
<evidence type="ECO:0000313" key="1">
    <source>
        <dbReference type="EMBL" id="PRR83460.1"/>
    </source>
</evidence>
<accession>A0A2T0BHU1</accession>
<comment type="caution">
    <text evidence="1">The sequence shown here is derived from an EMBL/GenBank/DDBJ whole genome shotgun (WGS) entry which is preliminary data.</text>
</comment>
<dbReference type="RefSeq" id="WP_106059031.1">
    <property type="nucleotide sequence ID" value="NZ_PVXQ01000007.1"/>
</dbReference>
<organism evidence="1 2">
    <name type="scientific">Clostridium vincentii</name>
    <dbReference type="NCBI Taxonomy" id="52704"/>
    <lineage>
        <taxon>Bacteria</taxon>
        <taxon>Bacillati</taxon>
        <taxon>Bacillota</taxon>
        <taxon>Clostridia</taxon>
        <taxon>Eubacteriales</taxon>
        <taxon>Clostridiaceae</taxon>
        <taxon>Clostridium</taxon>
    </lineage>
</organism>
<dbReference type="OrthoDB" id="9797643at2"/>
<gene>
    <name evidence="1" type="ORF">CLVI_10090</name>
</gene>
<evidence type="ECO:0000313" key="2">
    <source>
        <dbReference type="Proteomes" id="UP000239471"/>
    </source>
</evidence>